<dbReference type="InterPro" id="IPR003779">
    <property type="entry name" value="CMD-like"/>
</dbReference>
<dbReference type="InterPro" id="IPR023923">
    <property type="entry name" value="AhpD_Avi7169"/>
</dbReference>
<dbReference type="InterPro" id="IPR010195">
    <property type="entry name" value="Uncharacterised_peroxidase-rel"/>
</dbReference>
<reference evidence="2 3" key="1">
    <citation type="submission" date="2023-05" db="EMBL/GenBank/DDBJ databases">
        <title>Corynebacterium suedekumii sp. nov. and Corynebacterium breve sp. nov. isolated from raw cow's milk.</title>
        <authorList>
            <person name="Baer M.K."/>
            <person name="Mehl L."/>
            <person name="Hellmuth R."/>
            <person name="Marke G."/>
            <person name="Lipski A."/>
        </authorList>
    </citation>
    <scope>NUCLEOTIDE SEQUENCE [LARGE SCALE GENOMIC DNA]</scope>
    <source>
        <strain evidence="2 3">LM112</strain>
    </source>
</reference>
<proteinExistence type="predicted"/>
<feature type="domain" description="Carboxymuconolactone decarboxylase-like" evidence="1">
    <location>
        <begin position="269"/>
        <end position="335"/>
    </location>
</feature>
<gene>
    <name evidence="2" type="ORF">QP029_00655</name>
</gene>
<dbReference type="Proteomes" id="UP001238805">
    <property type="component" value="Chromosome"/>
</dbReference>
<organism evidence="2 3">
    <name type="scientific">Corynebacterium suedekumii</name>
    <dbReference type="NCBI Taxonomy" id="3049801"/>
    <lineage>
        <taxon>Bacteria</taxon>
        <taxon>Bacillati</taxon>
        <taxon>Actinomycetota</taxon>
        <taxon>Actinomycetes</taxon>
        <taxon>Mycobacteriales</taxon>
        <taxon>Corynebacteriaceae</taxon>
        <taxon>Corynebacterium</taxon>
    </lineage>
</organism>
<evidence type="ECO:0000313" key="2">
    <source>
        <dbReference type="EMBL" id="WIM70422.1"/>
    </source>
</evidence>
<name>A0ABY8VM40_9CORY</name>
<dbReference type="InterPro" id="IPR029032">
    <property type="entry name" value="AhpD-like"/>
</dbReference>
<dbReference type="EMBL" id="CP126970">
    <property type="protein sequence ID" value="WIM70422.1"/>
    <property type="molecule type" value="Genomic_DNA"/>
</dbReference>
<dbReference type="PANTHER" id="PTHR35446:SF2">
    <property type="entry name" value="CARBOXYMUCONOLACTONE DECARBOXYLASE-LIKE DOMAIN-CONTAINING PROTEIN"/>
    <property type="match status" value="1"/>
</dbReference>
<dbReference type="NCBIfam" id="TIGR00778">
    <property type="entry name" value="ahpD_dom"/>
    <property type="match status" value="1"/>
</dbReference>
<accession>A0ABY8VM40</accession>
<dbReference type="NCBIfam" id="TIGR01926">
    <property type="entry name" value="peroxid_rel"/>
    <property type="match status" value="1"/>
</dbReference>
<evidence type="ECO:0000259" key="1">
    <source>
        <dbReference type="Pfam" id="PF02627"/>
    </source>
</evidence>
<dbReference type="NCBIfam" id="TIGR04030">
    <property type="entry name" value="perox_Avi_7169"/>
    <property type="match status" value="1"/>
</dbReference>
<sequence length="408" mass="44223">MTDIINLLATLPPDHELVAARQARPDALANAQRSFEALLEPVNPGTFTYGERYAVATYVAGVHQVANARTLYSELLLDDAPATLRDAVLTAVDHALSTGPYGTYRESGLVDESEPGGHVTHDAGALGERLAAAFDLAHLLTFHPRDARPETIDRLTAAGWSADDVVSLAQLVSFLAFQLRVVHGLQVLSGRPVTVAEATRLTGDGRSPEPVEVDPVRPERFVRHSLGWTPWVTPVDKADLSEEQLDSLIRPERADMPYFRLLARDPAALKARTLTDLDIFCNTDGGLSRADREWSATVTSRFNGCVYCASVHAARAIEEGGEERDVDTLLADGVGTAVDTPVWAGLRDASVALTRTPIAYDAATVQQLRGLGLTLADLLDHLYATAFFNWANRLMLGLGEPTVPARFR</sequence>
<keyword evidence="3" id="KW-1185">Reference proteome</keyword>
<evidence type="ECO:0000313" key="3">
    <source>
        <dbReference type="Proteomes" id="UP001238805"/>
    </source>
</evidence>
<dbReference type="InterPro" id="IPR004675">
    <property type="entry name" value="AhpD_core"/>
</dbReference>
<protein>
    <submittedName>
        <fullName evidence="2">Alkylhydroperoxidase domain protein</fullName>
    </submittedName>
</protein>
<dbReference type="PANTHER" id="PTHR35446">
    <property type="entry name" value="SI:CH211-175M2.5"/>
    <property type="match status" value="1"/>
</dbReference>
<dbReference type="Gene3D" id="1.20.1290.10">
    <property type="entry name" value="AhpD-like"/>
    <property type="match status" value="2"/>
</dbReference>
<dbReference type="Pfam" id="PF02627">
    <property type="entry name" value="CMD"/>
    <property type="match status" value="1"/>
</dbReference>
<dbReference type="NCBIfam" id="TIGR04029">
    <property type="entry name" value="CMD_Avi_7170"/>
    <property type="match status" value="1"/>
</dbReference>
<dbReference type="SUPFAM" id="SSF69118">
    <property type="entry name" value="AhpD-like"/>
    <property type="match status" value="2"/>
</dbReference>
<dbReference type="RefSeq" id="WP_284875012.1">
    <property type="nucleotide sequence ID" value="NZ_CP126970.1"/>
</dbReference>
<dbReference type="InterPro" id="IPR023982">
    <property type="entry name" value="CHP04029_CMD-like"/>
</dbReference>